<protein>
    <submittedName>
        <fullName evidence="2">Uncharacterized protein</fullName>
    </submittedName>
</protein>
<evidence type="ECO:0000256" key="1">
    <source>
        <dbReference type="SAM" id="Coils"/>
    </source>
</evidence>
<reference evidence="2" key="1">
    <citation type="submission" date="2021-01" db="EMBL/GenBank/DDBJ databases">
        <authorList>
            <consortium name="Genoscope - CEA"/>
            <person name="William W."/>
        </authorList>
    </citation>
    <scope>NUCLEOTIDE SEQUENCE</scope>
</reference>
<keyword evidence="3" id="KW-1185">Reference proteome</keyword>
<name>A0A8S1QF31_PARPR</name>
<comment type="caution">
    <text evidence="2">The sequence shown here is derived from an EMBL/GenBank/DDBJ whole genome shotgun (WGS) entry which is preliminary data.</text>
</comment>
<proteinExistence type="predicted"/>
<keyword evidence="1" id="KW-0175">Coiled coil</keyword>
<feature type="coiled-coil region" evidence="1">
    <location>
        <begin position="3"/>
        <end position="30"/>
    </location>
</feature>
<dbReference type="Proteomes" id="UP000688137">
    <property type="component" value="Unassembled WGS sequence"/>
</dbReference>
<evidence type="ECO:0000313" key="3">
    <source>
        <dbReference type="Proteomes" id="UP000688137"/>
    </source>
</evidence>
<sequence>MILINCEFNNDELREKLETLNEQTTEIQIDMSQCLLRFTRDQQRDLIKKLEQQGTDVVIKI</sequence>
<dbReference type="AlphaFoldDB" id="A0A8S1QF31"/>
<evidence type="ECO:0000313" key="2">
    <source>
        <dbReference type="EMBL" id="CAD8114222.1"/>
    </source>
</evidence>
<accession>A0A8S1QF31</accession>
<organism evidence="2 3">
    <name type="scientific">Paramecium primaurelia</name>
    <dbReference type="NCBI Taxonomy" id="5886"/>
    <lineage>
        <taxon>Eukaryota</taxon>
        <taxon>Sar</taxon>
        <taxon>Alveolata</taxon>
        <taxon>Ciliophora</taxon>
        <taxon>Intramacronucleata</taxon>
        <taxon>Oligohymenophorea</taxon>
        <taxon>Peniculida</taxon>
        <taxon>Parameciidae</taxon>
        <taxon>Paramecium</taxon>
    </lineage>
</organism>
<gene>
    <name evidence="2" type="ORF">PPRIM_AZ9-3.1.T1590003</name>
</gene>
<dbReference type="EMBL" id="CAJJDM010000164">
    <property type="protein sequence ID" value="CAD8114222.1"/>
    <property type="molecule type" value="Genomic_DNA"/>
</dbReference>